<dbReference type="Pfam" id="PF07377">
    <property type="entry name" value="DUF1493"/>
    <property type="match status" value="1"/>
</dbReference>
<dbReference type="EMBL" id="JAWZZT010000025">
    <property type="protein sequence ID" value="MDX7017161.1"/>
    <property type="molecule type" value="Genomic_DNA"/>
</dbReference>
<proteinExistence type="predicted"/>
<dbReference type="Proteomes" id="UP001279012">
    <property type="component" value="Unassembled WGS sequence"/>
</dbReference>
<sequence>MDIDATVHGLIEKHFWKMDNDTSLSDGDHVVLPEDMNSFLNDYSESLNVDIESFNFRRYFPNTGIWFLPNAILPEYLKTDHHKPEPLTVQMFIESAKAGRWLYD</sequence>
<gene>
    <name evidence="1" type="ORF">SJ059_22185</name>
</gene>
<accession>A0AAW9E8C1</accession>
<dbReference type="AlphaFoldDB" id="A0AAW9E8C1"/>
<evidence type="ECO:0000313" key="2">
    <source>
        <dbReference type="Proteomes" id="UP001279012"/>
    </source>
</evidence>
<dbReference type="InterPro" id="IPR010862">
    <property type="entry name" value="DUF1493"/>
</dbReference>
<reference evidence="1" key="1">
    <citation type="submission" date="2023-11" db="EMBL/GenBank/DDBJ databases">
        <title>Detection of rare carbapenemases in Enterobacterales - comparison of two colorimetric and two CIM-based carbapenemase assays.</title>
        <authorList>
            <person name="Schaffarczyk L."/>
            <person name="Noster J."/>
            <person name="Stelzer Y."/>
            <person name="Sattler J."/>
            <person name="Gatermann S."/>
            <person name="Hamprecht A."/>
        </authorList>
    </citation>
    <scope>NUCLEOTIDE SEQUENCE</scope>
    <source>
        <strain evidence="1">CIM-Cont-037</strain>
    </source>
</reference>
<dbReference type="RefSeq" id="WP_032705469.1">
    <property type="nucleotide sequence ID" value="NZ_AP022108.1"/>
</dbReference>
<protein>
    <submittedName>
        <fullName evidence="1">DUF1493 family protein</fullName>
    </submittedName>
</protein>
<name>A0AAW9E8C1_KLEAE</name>
<organism evidence="1 2">
    <name type="scientific">Klebsiella aerogenes</name>
    <name type="common">Enterobacter aerogenes</name>
    <dbReference type="NCBI Taxonomy" id="548"/>
    <lineage>
        <taxon>Bacteria</taxon>
        <taxon>Pseudomonadati</taxon>
        <taxon>Pseudomonadota</taxon>
        <taxon>Gammaproteobacteria</taxon>
        <taxon>Enterobacterales</taxon>
        <taxon>Enterobacteriaceae</taxon>
        <taxon>Klebsiella/Raoultella group</taxon>
        <taxon>Klebsiella</taxon>
    </lineage>
</organism>
<comment type="caution">
    <text evidence="1">The sequence shown here is derived from an EMBL/GenBank/DDBJ whole genome shotgun (WGS) entry which is preliminary data.</text>
</comment>
<evidence type="ECO:0000313" key="1">
    <source>
        <dbReference type="EMBL" id="MDX7017161.1"/>
    </source>
</evidence>